<evidence type="ECO:0000256" key="4">
    <source>
        <dbReference type="ARBA" id="ARBA00023136"/>
    </source>
</evidence>
<feature type="transmembrane region" description="Helical" evidence="5">
    <location>
        <begin position="158"/>
        <end position="176"/>
    </location>
</feature>
<protein>
    <submittedName>
        <fullName evidence="7">O-antigen polymerase</fullName>
    </submittedName>
</protein>
<feature type="transmembrane region" description="Helical" evidence="5">
    <location>
        <begin position="378"/>
        <end position="400"/>
    </location>
</feature>
<reference evidence="7 8" key="1">
    <citation type="journal article" date="2012" name="ISME J.">
        <title>Nitrification expanded: discovery, physiology and genomics of a nitrite-oxidizing bacterium from the phylum Chloroflexi.</title>
        <authorList>
            <person name="Sorokin D.Y."/>
            <person name="Lucker S."/>
            <person name="Vejmelkova D."/>
            <person name="Kostrikina N.A."/>
            <person name="Kleerebezem R."/>
            <person name="Rijpstra W.I."/>
            <person name="Damste J.S."/>
            <person name="Le Paslier D."/>
            <person name="Muyzer G."/>
            <person name="Wagner M."/>
            <person name="van Loosdrecht M.C."/>
            <person name="Daims H."/>
        </authorList>
    </citation>
    <scope>NUCLEOTIDE SEQUENCE [LARGE SCALE GENOMIC DNA]</scope>
    <source>
        <strain evidence="8">none</strain>
    </source>
</reference>
<feature type="transmembrane region" description="Helical" evidence="5">
    <location>
        <begin position="42"/>
        <end position="75"/>
    </location>
</feature>
<evidence type="ECO:0000256" key="2">
    <source>
        <dbReference type="ARBA" id="ARBA00022692"/>
    </source>
</evidence>
<name>I4EFU8_9BACT</name>
<evidence type="ECO:0000259" key="6">
    <source>
        <dbReference type="Pfam" id="PF04932"/>
    </source>
</evidence>
<feature type="transmembrane region" description="Helical" evidence="5">
    <location>
        <begin position="412"/>
        <end position="431"/>
    </location>
</feature>
<feature type="domain" description="O-antigen ligase-related" evidence="6">
    <location>
        <begin position="259"/>
        <end position="393"/>
    </location>
</feature>
<proteinExistence type="predicted"/>
<comment type="caution">
    <text evidence="7">The sequence shown here is derived from an EMBL/GenBank/DDBJ whole genome shotgun (WGS) entry which is preliminary data.</text>
</comment>
<dbReference type="Proteomes" id="UP000004221">
    <property type="component" value="Unassembled WGS sequence"/>
</dbReference>
<keyword evidence="3 5" id="KW-1133">Transmembrane helix</keyword>
<evidence type="ECO:0000313" key="8">
    <source>
        <dbReference type="Proteomes" id="UP000004221"/>
    </source>
</evidence>
<feature type="transmembrane region" description="Helical" evidence="5">
    <location>
        <begin position="182"/>
        <end position="205"/>
    </location>
</feature>
<feature type="transmembrane region" description="Helical" evidence="5">
    <location>
        <begin position="87"/>
        <end position="106"/>
    </location>
</feature>
<keyword evidence="4 5" id="KW-0472">Membrane</keyword>
<feature type="transmembrane region" description="Helical" evidence="5">
    <location>
        <begin position="12"/>
        <end position="36"/>
    </location>
</feature>
<dbReference type="AlphaFoldDB" id="I4EFU8"/>
<feature type="transmembrane region" description="Helical" evidence="5">
    <location>
        <begin position="253"/>
        <end position="286"/>
    </location>
</feature>
<organism evidence="7 8">
    <name type="scientific">Nitrolancea hollandica Lb</name>
    <dbReference type="NCBI Taxonomy" id="1129897"/>
    <lineage>
        <taxon>Bacteria</taxon>
        <taxon>Pseudomonadati</taxon>
        <taxon>Thermomicrobiota</taxon>
        <taxon>Thermomicrobia</taxon>
        <taxon>Sphaerobacterales</taxon>
        <taxon>Sphaerobacterineae</taxon>
        <taxon>Sphaerobacteraceae</taxon>
        <taxon>Nitrolancea</taxon>
    </lineage>
</organism>
<evidence type="ECO:0000256" key="5">
    <source>
        <dbReference type="SAM" id="Phobius"/>
    </source>
</evidence>
<dbReference type="InterPro" id="IPR007016">
    <property type="entry name" value="O-antigen_ligase-rel_domated"/>
</dbReference>
<keyword evidence="8" id="KW-1185">Reference proteome</keyword>
<accession>I4EFU8</accession>
<dbReference type="Pfam" id="PF04932">
    <property type="entry name" value="Wzy_C"/>
    <property type="match status" value="1"/>
</dbReference>
<gene>
    <name evidence="7" type="ORF">NITHO_2410004</name>
</gene>
<evidence type="ECO:0000256" key="3">
    <source>
        <dbReference type="ARBA" id="ARBA00022989"/>
    </source>
</evidence>
<evidence type="ECO:0000256" key="1">
    <source>
        <dbReference type="ARBA" id="ARBA00004141"/>
    </source>
</evidence>
<dbReference type="PANTHER" id="PTHR37422">
    <property type="entry name" value="TEICHURONIC ACID BIOSYNTHESIS PROTEIN TUAE"/>
    <property type="match status" value="1"/>
</dbReference>
<feature type="transmembrane region" description="Helical" evidence="5">
    <location>
        <begin position="437"/>
        <end position="454"/>
    </location>
</feature>
<dbReference type="GO" id="GO:0016020">
    <property type="term" value="C:membrane"/>
    <property type="evidence" value="ECO:0007669"/>
    <property type="project" value="UniProtKB-SubCell"/>
</dbReference>
<feature type="transmembrane region" description="Helical" evidence="5">
    <location>
        <begin position="298"/>
        <end position="318"/>
    </location>
</feature>
<dbReference type="PANTHER" id="PTHR37422:SF13">
    <property type="entry name" value="LIPOPOLYSACCHARIDE BIOSYNTHESIS PROTEIN PA4999-RELATED"/>
    <property type="match status" value="1"/>
</dbReference>
<dbReference type="EMBL" id="CAGS01000159">
    <property type="protein sequence ID" value="CCF83560.1"/>
    <property type="molecule type" value="Genomic_DNA"/>
</dbReference>
<keyword evidence="2 5" id="KW-0812">Transmembrane</keyword>
<evidence type="ECO:0000313" key="7">
    <source>
        <dbReference type="EMBL" id="CCF83560.1"/>
    </source>
</evidence>
<dbReference type="InterPro" id="IPR051533">
    <property type="entry name" value="WaaL-like"/>
</dbReference>
<sequence length="494" mass="52835">MMRTEARLPGNIRRAQAATIAGLVGIAILIGAAYIAPNLPFLLALGLGITAIAALHPPSALAAIPASIGLVFHPIRYSGLEFSPAEILILATTAGVTLRVIILFLLRTESRPGITPRELVHATGSGFGPAALLMLVAGVVSLVTLADPAHRHESLRTFRWVIVEPILYAVLARYYLRDSLDRWITGAAFVGAATAISVYGLVLLLDGGGLSVEGVRRISGTYPHPNALALYLEQPIAFGFALAMTARRKIVSLLWLAMTSICGIALVMTFSRGALLGTALAVVAIATLSQRQRLARRLIPVLVILGLVLTIVAGPRMLSLFGGGSGSLRVAIWESAIAMIRDHPIFGVGLDQFLYQYAPRYIAPEAWPERFTAHPHDIFLDVWLSLGILGIAAAGVYAITLTRTMRHIVRRVCPLGLAAAGAIIAGVVHGLIDNGYFVPDLALMFWFLTAIIELEGMAATRDTDQLGAMGEEVRADTGGWRSGVYRLASLRRAR</sequence>
<comment type="subcellular location">
    <subcellularLocation>
        <location evidence="1">Membrane</location>
        <topology evidence="1">Multi-pass membrane protein</topology>
    </subcellularLocation>
</comment>
<feature type="transmembrane region" description="Helical" evidence="5">
    <location>
        <begin position="126"/>
        <end position="146"/>
    </location>
</feature>